<dbReference type="EMBL" id="RQER01000004">
    <property type="protein sequence ID" value="TGK03205.1"/>
    <property type="molecule type" value="Genomic_DNA"/>
</dbReference>
<dbReference type="InterPro" id="IPR006680">
    <property type="entry name" value="Amidohydro-rel"/>
</dbReference>
<evidence type="ECO:0000313" key="3">
    <source>
        <dbReference type="EMBL" id="TGL40276.1"/>
    </source>
</evidence>
<dbReference type="EMBL" id="RQGC01000008">
    <property type="protein sequence ID" value="TGL40276.1"/>
    <property type="molecule type" value="Genomic_DNA"/>
</dbReference>
<keyword evidence="2" id="KW-0378">Hydrolase</keyword>
<dbReference type="InterPro" id="IPR051781">
    <property type="entry name" value="Metallo-dep_Hydrolase"/>
</dbReference>
<dbReference type="OrthoDB" id="9775607at2"/>
<reference evidence="4 5" key="2">
    <citation type="journal article" date="2019" name="PLoS Negl. Trop. Dis.">
        <title>Revisiting the worldwide diversity of Leptospira species in the environment.</title>
        <authorList>
            <person name="Vincent A.T."/>
            <person name="Schiettekatte O."/>
            <person name="Bourhy P."/>
            <person name="Veyrier F.J."/>
            <person name="Picardeau M."/>
        </authorList>
    </citation>
    <scope>NUCLEOTIDE SEQUENCE [LARGE SCALE GENOMIC DNA]</scope>
    <source>
        <strain evidence="4">201702690</strain>
        <strain evidence="2 5">SSW18</strain>
    </source>
</reference>
<dbReference type="GO" id="GO:0016810">
    <property type="term" value="F:hydrolase activity, acting on carbon-nitrogen (but not peptide) bonds"/>
    <property type="evidence" value="ECO:0007669"/>
    <property type="project" value="InterPro"/>
</dbReference>
<dbReference type="InterPro" id="IPR011059">
    <property type="entry name" value="Metal-dep_hydrolase_composite"/>
</dbReference>
<dbReference type="Proteomes" id="UP000297273">
    <property type="component" value="Unassembled WGS sequence"/>
</dbReference>
<evidence type="ECO:0000259" key="1">
    <source>
        <dbReference type="Pfam" id="PF01979"/>
    </source>
</evidence>
<feature type="domain" description="Amidohydrolase-related" evidence="1">
    <location>
        <begin position="83"/>
        <end position="429"/>
    </location>
</feature>
<protein>
    <submittedName>
        <fullName evidence="2">Amidohydrolase family protein</fullName>
    </submittedName>
</protein>
<dbReference type="SUPFAM" id="SSF51556">
    <property type="entry name" value="Metallo-dependent hydrolases"/>
    <property type="match status" value="1"/>
</dbReference>
<comment type="caution">
    <text evidence="2">The sequence shown here is derived from an EMBL/GenBank/DDBJ whole genome shotgun (WGS) entry which is preliminary data.</text>
</comment>
<keyword evidence="4" id="KW-1185">Reference proteome</keyword>
<gene>
    <name evidence="2" type="ORF">EHO57_04980</name>
    <name evidence="3" type="ORF">EHQ53_13130</name>
</gene>
<evidence type="ECO:0000313" key="2">
    <source>
        <dbReference type="EMBL" id="TGK03205.1"/>
    </source>
</evidence>
<dbReference type="Proteomes" id="UP000297946">
    <property type="component" value="Unassembled WGS sequence"/>
</dbReference>
<organism evidence="2 5">
    <name type="scientific">Leptospira langatensis</name>
    <dbReference type="NCBI Taxonomy" id="2484983"/>
    <lineage>
        <taxon>Bacteria</taxon>
        <taxon>Pseudomonadati</taxon>
        <taxon>Spirochaetota</taxon>
        <taxon>Spirochaetia</taxon>
        <taxon>Leptospirales</taxon>
        <taxon>Leptospiraceae</taxon>
        <taxon>Leptospira</taxon>
    </lineage>
</organism>
<dbReference type="Gene3D" id="1.20.58.520">
    <property type="entry name" value="Amidohydrolase"/>
    <property type="match status" value="1"/>
</dbReference>
<dbReference type="Gene3D" id="3.30.110.90">
    <property type="entry name" value="Amidohydrolase"/>
    <property type="match status" value="1"/>
</dbReference>
<dbReference type="Gene3D" id="3.40.50.10910">
    <property type="entry name" value="Amidohydrolase"/>
    <property type="match status" value="1"/>
</dbReference>
<dbReference type="AlphaFoldDB" id="A0A5F1ZTY0"/>
<sequence length="432" mass="46708">MPYLAFIFLKTIVAAAIVSGFFLIECKRSTASEDQTIAITNANIFDGEELIQARTVVIKGNQVQSIGGNIPEGAKILDAKGGMLLPGLIDSHVHTDIDGLRDALLFGVTTELEMTGQWMFWERWQIANRNDIADMRSAGMGITPPGGHPTQYIQLSSNWFLKLFYRYPFVSTPEEAIQFVDKQVKEGSDFIKIIIEDGNTVGTPGLPVLDDATLVASVNEAHHLGKMAIAHVTSVQGGRRAISAGVDGLAHLFFDEKPDKELISSIRVSGAFVVPTLTTLSTAFGNSPLTLVADKRVSSKLSKEWLEALSKNMNVYPKGKLEDSFESVMALHKAGVDILAGSDVSEPIADLGGLAHGASLHHELQLLVAAGFKPIEALRAATSVPARRFSLNDRGRIFPGARADLLLVDGDPLRNISDTLSIRAVWRAGVQQ</sequence>
<dbReference type="PANTHER" id="PTHR43135">
    <property type="entry name" value="ALPHA-D-RIBOSE 1-METHYLPHOSPHONATE 5-TRIPHOSPHATE DIPHOSPHATASE"/>
    <property type="match status" value="1"/>
</dbReference>
<dbReference type="PANTHER" id="PTHR43135:SF3">
    <property type="entry name" value="ALPHA-D-RIBOSE 1-METHYLPHOSPHONATE 5-TRIPHOSPHATE DIPHOSPHATASE"/>
    <property type="match status" value="1"/>
</dbReference>
<evidence type="ECO:0000313" key="5">
    <source>
        <dbReference type="Proteomes" id="UP000297946"/>
    </source>
</evidence>
<dbReference type="Pfam" id="PF01979">
    <property type="entry name" value="Amidohydro_1"/>
    <property type="match status" value="1"/>
</dbReference>
<accession>A0A5F1ZTY0</accession>
<evidence type="ECO:0000313" key="4">
    <source>
        <dbReference type="Proteomes" id="UP000297273"/>
    </source>
</evidence>
<name>A0A5F1ZTY0_9LEPT</name>
<reference evidence="3" key="1">
    <citation type="submission" date="2018-10" db="EMBL/GenBank/DDBJ databases">
        <authorList>
            <person name="Vincent A.T."/>
            <person name="Schiettekatte O."/>
            <person name="Bourhy P."/>
            <person name="Veyrier F.J."/>
            <person name="Picardeau M."/>
        </authorList>
    </citation>
    <scope>NUCLEOTIDE SEQUENCE</scope>
    <source>
        <strain evidence="3">201702690</strain>
    </source>
</reference>
<dbReference type="Gene3D" id="2.30.40.10">
    <property type="entry name" value="Urease, subunit C, domain 1"/>
    <property type="match status" value="1"/>
</dbReference>
<proteinExistence type="predicted"/>
<dbReference type="SUPFAM" id="SSF51338">
    <property type="entry name" value="Composite domain of metallo-dependent hydrolases"/>
    <property type="match status" value="1"/>
</dbReference>
<dbReference type="InterPro" id="IPR032466">
    <property type="entry name" value="Metal_Hydrolase"/>
</dbReference>